<reference evidence="1" key="1">
    <citation type="submission" date="2014-11" db="EMBL/GenBank/DDBJ databases">
        <authorList>
            <person name="Amaro Gonzalez C."/>
        </authorList>
    </citation>
    <scope>NUCLEOTIDE SEQUENCE</scope>
</reference>
<dbReference type="EMBL" id="GBXM01091928">
    <property type="protein sequence ID" value="JAH16649.1"/>
    <property type="molecule type" value="Transcribed_RNA"/>
</dbReference>
<protein>
    <submittedName>
        <fullName evidence="1">Uncharacterized protein</fullName>
    </submittedName>
</protein>
<dbReference type="AlphaFoldDB" id="A0A0E9QIN0"/>
<accession>A0A0E9QIN0</accession>
<name>A0A0E9QIN0_ANGAN</name>
<reference evidence="1" key="2">
    <citation type="journal article" date="2015" name="Fish Shellfish Immunol.">
        <title>Early steps in the European eel (Anguilla anguilla)-Vibrio vulnificus interaction in the gills: Role of the RtxA13 toxin.</title>
        <authorList>
            <person name="Callol A."/>
            <person name="Pajuelo D."/>
            <person name="Ebbesson L."/>
            <person name="Teles M."/>
            <person name="MacKenzie S."/>
            <person name="Amaro C."/>
        </authorList>
    </citation>
    <scope>NUCLEOTIDE SEQUENCE</scope>
</reference>
<proteinExistence type="predicted"/>
<organism evidence="1">
    <name type="scientific">Anguilla anguilla</name>
    <name type="common">European freshwater eel</name>
    <name type="synonym">Muraena anguilla</name>
    <dbReference type="NCBI Taxonomy" id="7936"/>
    <lineage>
        <taxon>Eukaryota</taxon>
        <taxon>Metazoa</taxon>
        <taxon>Chordata</taxon>
        <taxon>Craniata</taxon>
        <taxon>Vertebrata</taxon>
        <taxon>Euteleostomi</taxon>
        <taxon>Actinopterygii</taxon>
        <taxon>Neopterygii</taxon>
        <taxon>Teleostei</taxon>
        <taxon>Anguilliformes</taxon>
        <taxon>Anguillidae</taxon>
        <taxon>Anguilla</taxon>
    </lineage>
</organism>
<sequence>MHLYVKLLGLESLKYQSTYFLSQQSEMLVGLQNYGSISAPKFK</sequence>
<evidence type="ECO:0000313" key="1">
    <source>
        <dbReference type="EMBL" id="JAH16649.1"/>
    </source>
</evidence>